<evidence type="ECO:0000313" key="2">
    <source>
        <dbReference type="Proteomes" id="UP000267798"/>
    </source>
</evidence>
<dbReference type="OrthoDB" id="2615358at2"/>
<name>A0A3A6PED1_9BACL</name>
<dbReference type="InterPro" id="IPR036249">
    <property type="entry name" value="Thioredoxin-like_sf"/>
</dbReference>
<evidence type="ECO:0000313" key="1">
    <source>
        <dbReference type="EMBL" id="RJX39035.1"/>
    </source>
</evidence>
<accession>A0A3A6PED1</accession>
<dbReference type="SUPFAM" id="SSF52833">
    <property type="entry name" value="Thioredoxin-like"/>
    <property type="match status" value="1"/>
</dbReference>
<protein>
    <recommendedName>
        <fullName evidence="3">Thioredoxin</fullName>
    </recommendedName>
</protein>
<gene>
    <name evidence="1" type="ORF">D3P09_16160</name>
</gene>
<evidence type="ECO:0008006" key="3">
    <source>
        <dbReference type="Google" id="ProtNLM"/>
    </source>
</evidence>
<reference evidence="1 2" key="1">
    <citation type="submission" date="2018-09" db="EMBL/GenBank/DDBJ databases">
        <title>Paenibacillus aracenensis nov. sp. isolated from a cave in southern Spain.</title>
        <authorList>
            <person name="Jurado V."/>
            <person name="Gutierrez-Patricio S."/>
            <person name="Gonzalez-Pimentel J.L."/>
            <person name="Miller A.Z."/>
            <person name="Laiz L."/>
            <person name="Saiz-Jimenez C."/>
        </authorList>
    </citation>
    <scope>NUCLEOTIDE SEQUENCE [LARGE SCALE GENOMIC DNA]</scope>
    <source>
        <strain evidence="1 2">JCM 19203</strain>
    </source>
</reference>
<sequence>MKRWVLLLLLIIFVCIPIVYEQDHADFIQEMAADELGYYNVYVFWNKENAEGSLLPASLLRPFESDAFRQSLHIARVQVVQVNTNDPNYRLAKMFEIKHTPTYVLLDHQKVLLETTEFGDISRYIQGDAVSLSVRREARGSHN</sequence>
<dbReference type="AlphaFoldDB" id="A0A3A6PED1"/>
<proteinExistence type="predicted"/>
<dbReference type="RefSeq" id="WP_120112028.1">
    <property type="nucleotide sequence ID" value="NZ_QXQB01000003.1"/>
</dbReference>
<dbReference type="EMBL" id="QXQB01000003">
    <property type="protein sequence ID" value="RJX39035.1"/>
    <property type="molecule type" value="Genomic_DNA"/>
</dbReference>
<keyword evidence="2" id="KW-1185">Reference proteome</keyword>
<dbReference type="Proteomes" id="UP000267798">
    <property type="component" value="Unassembled WGS sequence"/>
</dbReference>
<organism evidence="1 2">
    <name type="scientific">Paenibacillus pinisoli</name>
    <dbReference type="NCBI Taxonomy" id="1276110"/>
    <lineage>
        <taxon>Bacteria</taxon>
        <taxon>Bacillati</taxon>
        <taxon>Bacillota</taxon>
        <taxon>Bacilli</taxon>
        <taxon>Bacillales</taxon>
        <taxon>Paenibacillaceae</taxon>
        <taxon>Paenibacillus</taxon>
    </lineage>
</organism>
<comment type="caution">
    <text evidence="1">The sequence shown here is derived from an EMBL/GenBank/DDBJ whole genome shotgun (WGS) entry which is preliminary data.</text>
</comment>